<feature type="compositionally biased region" description="Basic and acidic residues" evidence="1">
    <location>
        <begin position="44"/>
        <end position="58"/>
    </location>
</feature>
<dbReference type="RefSeq" id="WP_184173042.1">
    <property type="nucleotide sequence ID" value="NZ_JACHGF010000002.1"/>
</dbReference>
<reference evidence="2 3" key="1">
    <citation type="submission" date="2020-08" db="EMBL/GenBank/DDBJ databases">
        <title>Genomic Encyclopedia of Type Strains, Phase IV (KMG-IV): sequencing the most valuable type-strain genomes for metagenomic binning, comparative biology and taxonomic classification.</title>
        <authorList>
            <person name="Goeker M."/>
        </authorList>
    </citation>
    <scope>NUCLEOTIDE SEQUENCE [LARGE SCALE GENOMIC DNA]</scope>
    <source>
        <strain evidence="2 3">DSM 105074</strain>
    </source>
</reference>
<evidence type="ECO:0000256" key="1">
    <source>
        <dbReference type="SAM" id="MobiDB-lite"/>
    </source>
</evidence>
<name>A0A840TJE0_9BACT</name>
<organism evidence="2 3">
    <name type="scientific">Rhabdobacter roseus</name>
    <dbReference type="NCBI Taxonomy" id="1655419"/>
    <lineage>
        <taxon>Bacteria</taxon>
        <taxon>Pseudomonadati</taxon>
        <taxon>Bacteroidota</taxon>
        <taxon>Cytophagia</taxon>
        <taxon>Cytophagales</taxon>
        <taxon>Cytophagaceae</taxon>
        <taxon>Rhabdobacter</taxon>
    </lineage>
</organism>
<evidence type="ECO:0000313" key="2">
    <source>
        <dbReference type="EMBL" id="MBB5283554.1"/>
    </source>
</evidence>
<sequence length="58" mass="6617">MRRPGVTDSFFGRPQFFDEQVNSTNDQDEGGRDDDGRAGNQKGDNPDYAHDDFNEKIH</sequence>
<dbReference type="Proteomes" id="UP000557307">
    <property type="component" value="Unassembled WGS sequence"/>
</dbReference>
<comment type="caution">
    <text evidence="2">The sequence shown here is derived from an EMBL/GenBank/DDBJ whole genome shotgun (WGS) entry which is preliminary data.</text>
</comment>
<protein>
    <submittedName>
        <fullName evidence="2">Uncharacterized protein</fullName>
    </submittedName>
</protein>
<proteinExistence type="predicted"/>
<feature type="region of interest" description="Disordered" evidence="1">
    <location>
        <begin position="1"/>
        <end position="58"/>
    </location>
</feature>
<accession>A0A840TJE0</accession>
<keyword evidence="3" id="KW-1185">Reference proteome</keyword>
<evidence type="ECO:0000313" key="3">
    <source>
        <dbReference type="Proteomes" id="UP000557307"/>
    </source>
</evidence>
<dbReference type="EMBL" id="JACHGF010000002">
    <property type="protein sequence ID" value="MBB5283554.1"/>
    <property type="molecule type" value="Genomic_DNA"/>
</dbReference>
<gene>
    <name evidence="2" type="ORF">HNQ92_001680</name>
</gene>
<dbReference type="AlphaFoldDB" id="A0A840TJE0"/>